<comment type="pathway">
    <text evidence="1 7">Cell wall biogenesis; peptidoglycan biosynthesis.</text>
</comment>
<proteinExistence type="inferred from homology"/>
<evidence type="ECO:0000256" key="3">
    <source>
        <dbReference type="ARBA" id="ARBA00022679"/>
    </source>
</evidence>
<keyword evidence="3" id="KW-0808">Transferase</keyword>
<keyword evidence="6 7" id="KW-0961">Cell wall biogenesis/degradation</keyword>
<protein>
    <submittedName>
        <fullName evidence="9">L,D-transpeptidase</fullName>
    </submittedName>
</protein>
<dbReference type="EMBL" id="JAKUDN010000001">
    <property type="protein sequence ID" value="MCP8351856.1"/>
    <property type="molecule type" value="Genomic_DNA"/>
</dbReference>
<keyword evidence="4 7" id="KW-0133">Cell shape</keyword>
<evidence type="ECO:0000259" key="8">
    <source>
        <dbReference type="PROSITE" id="PS52029"/>
    </source>
</evidence>
<feature type="active site" description="Proton donor/acceptor" evidence="7">
    <location>
        <position position="111"/>
    </location>
</feature>
<dbReference type="CDD" id="cd16913">
    <property type="entry name" value="YkuD_like"/>
    <property type="match status" value="1"/>
</dbReference>
<evidence type="ECO:0000256" key="2">
    <source>
        <dbReference type="ARBA" id="ARBA00005992"/>
    </source>
</evidence>
<dbReference type="Proteomes" id="UP001320768">
    <property type="component" value="Unassembled WGS sequence"/>
</dbReference>
<evidence type="ECO:0000313" key="10">
    <source>
        <dbReference type="Proteomes" id="UP001320768"/>
    </source>
</evidence>
<reference evidence="9 10" key="1">
    <citation type="journal article" date="2022" name="Nat. Microbiol.">
        <title>The microbiome of a bacterivorous marine choanoflagellate contains a resource-demanding obligate bacterial associate.</title>
        <authorList>
            <person name="Needham D.M."/>
            <person name="Poirier C."/>
            <person name="Bachy C."/>
            <person name="George E.E."/>
            <person name="Wilken S."/>
            <person name="Yung C.C.M."/>
            <person name="Limardo A.J."/>
            <person name="Morando M."/>
            <person name="Sudek L."/>
            <person name="Malmstrom R.R."/>
            <person name="Keeling P.J."/>
            <person name="Santoro A.E."/>
            <person name="Worden A.Z."/>
        </authorList>
    </citation>
    <scope>NUCLEOTIDE SEQUENCE [LARGE SCALE GENOMIC DNA]</scope>
    <source>
        <strain evidence="9 10">Comchoano-2</strain>
    </source>
</reference>
<organism evidence="9 10">
    <name type="scientific">Candidatus Synchoanobacter obligatus</name>
    <dbReference type="NCBI Taxonomy" id="2919597"/>
    <lineage>
        <taxon>Bacteria</taxon>
        <taxon>Pseudomonadati</taxon>
        <taxon>Pseudomonadota</taxon>
        <taxon>Gammaproteobacteria</taxon>
        <taxon>Candidatus Comchoanobacterales</taxon>
        <taxon>Candidatus Comchoanobacteraceae</taxon>
        <taxon>Candidatus Synchoanobacter</taxon>
    </lineage>
</organism>
<sequence length="153" mass="17787">MHSLKKNESCIFILGRIQELRLCHQGQILKYPISTAKRGYGEQHNSFKTPRGWHYVRAIIGKEQPINTFFKARRPSNLSQDISGRILWLCGLESHNHTPQQHSMLRYIYIHGTPRKFLKTPSSIGCINMYNQDIAALCQKIPRYCKVFIDGEE</sequence>
<accession>A0ABT1L4K7</accession>
<name>A0ABT1L4K7_9GAMM</name>
<feature type="active site" description="Nucleophile" evidence="7">
    <location>
        <position position="126"/>
    </location>
</feature>
<comment type="similarity">
    <text evidence="2">Belongs to the YkuD family.</text>
</comment>
<keyword evidence="10" id="KW-1185">Reference proteome</keyword>
<dbReference type="SUPFAM" id="SSF141523">
    <property type="entry name" value="L,D-transpeptidase catalytic domain-like"/>
    <property type="match status" value="1"/>
</dbReference>
<evidence type="ECO:0000256" key="7">
    <source>
        <dbReference type="PROSITE-ProRule" id="PRU01373"/>
    </source>
</evidence>
<gene>
    <name evidence="9" type="ORF">MKS91_00920</name>
</gene>
<dbReference type="Pfam" id="PF03734">
    <property type="entry name" value="YkuD"/>
    <property type="match status" value="1"/>
</dbReference>
<dbReference type="RefSeq" id="WP_258569131.1">
    <property type="nucleotide sequence ID" value="NZ_JAKUDN010000001.1"/>
</dbReference>
<evidence type="ECO:0000256" key="4">
    <source>
        <dbReference type="ARBA" id="ARBA00022960"/>
    </source>
</evidence>
<dbReference type="InterPro" id="IPR005490">
    <property type="entry name" value="LD_TPept_cat_dom"/>
</dbReference>
<feature type="domain" description="L,D-TPase catalytic" evidence="8">
    <location>
        <begin position="9"/>
        <end position="150"/>
    </location>
</feature>
<dbReference type="Gene3D" id="2.40.440.10">
    <property type="entry name" value="L,D-transpeptidase catalytic domain-like"/>
    <property type="match status" value="1"/>
</dbReference>
<evidence type="ECO:0000256" key="6">
    <source>
        <dbReference type="ARBA" id="ARBA00023316"/>
    </source>
</evidence>
<keyword evidence="5 7" id="KW-0573">Peptidoglycan synthesis</keyword>
<evidence type="ECO:0000313" key="9">
    <source>
        <dbReference type="EMBL" id="MCP8351856.1"/>
    </source>
</evidence>
<evidence type="ECO:0000256" key="5">
    <source>
        <dbReference type="ARBA" id="ARBA00022984"/>
    </source>
</evidence>
<dbReference type="InterPro" id="IPR038063">
    <property type="entry name" value="Transpep_catalytic_dom"/>
</dbReference>
<evidence type="ECO:0000256" key="1">
    <source>
        <dbReference type="ARBA" id="ARBA00004752"/>
    </source>
</evidence>
<dbReference type="PROSITE" id="PS52029">
    <property type="entry name" value="LD_TPASE"/>
    <property type="match status" value="1"/>
</dbReference>
<comment type="caution">
    <text evidence="9">The sequence shown here is derived from an EMBL/GenBank/DDBJ whole genome shotgun (WGS) entry which is preliminary data.</text>
</comment>